<proteinExistence type="inferred from homology"/>
<dbReference type="InterPro" id="IPR011990">
    <property type="entry name" value="TPR-like_helical_dom_sf"/>
</dbReference>
<comment type="similarity">
    <text evidence="2">Belongs to the SusD family.</text>
</comment>
<dbReference type="Proteomes" id="UP000487221">
    <property type="component" value="Unassembled WGS sequence"/>
</dbReference>
<dbReference type="AlphaFoldDB" id="A0A1Y3V996"/>
<dbReference type="Pfam" id="PF07980">
    <property type="entry name" value="SusD_RagB"/>
    <property type="match status" value="1"/>
</dbReference>
<feature type="domain" description="SusD-like N-terminal" evidence="7">
    <location>
        <begin position="78"/>
        <end position="233"/>
    </location>
</feature>
<dbReference type="Pfam" id="PF14322">
    <property type="entry name" value="SusD-like_3"/>
    <property type="match status" value="1"/>
</dbReference>
<evidence type="ECO:0000256" key="3">
    <source>
        <dbReference type="ARBA" id="ARBA00022729"/>
    </source>
</evidence>
<dbReference type="RefSeq" id="WP_087332608.1">
    <property type="nucleotide sequence ID" value="NZ_NFHS01000003.1"/>
</dbReference>
<accession>A0A1Y3V996</accession>
<reference evidence="8 11" key="3">
    <citation type="journal article" date="2019" name="Nat. Med.">
        <title>A library of human gut bacterial isolates paired with longitudinal multiomics data enables mechanistic microbiome research.</title>
        <authorList>
            <person name="Poyet M."/>
            <person name="Groussin M."/>
            <person name="Gibbons S.M."/>
            <person name="Avila-Pacheco J."/>
            <person name="Jiang X."/>
            <person name="Kearney S.M."/>
            <person name="Perrotta A.R."/>
            <person name="Berdy B."/>
            <person name="Zhao S."/>
            <person name="Lieberman T.D."/>
            <person name="Swanson P.K."/>
            <person name="Smith M."/>
            <person name="Roesemann S."/>
            <person name="Alexander J.E."/>
            <person name="Rich S.A."/>
            <person name="Livny J."/>
            <person name="Vlamakis H."/>
            <person name="Clish C."/>
            <person name="Bullock K."/>
            <person name="Deik A."/>
            <person name="Scott J."/>
            <person name="Pierce K.A."/>
            <person name="Xavier R.J."/>
            <person name="Alm E.J."/>
        </authorList>
    </citation>
    <scope>NUCLEOTIDE SEQUENCE [LARGE SCALE GENOMIC DNA]</scope>
    <source>
        <strain evidence="8 11">BIOML-A19</strain>
    </source>
</reference>
<dbReference type="InterPro" id="IPR012944">
    <property type="entry name" value="SusD_RagB_dom"/>
</dbReference>
<dbReference type="Gene3D" id="1.25.40.390">
    <property type="match status" value="1"/>
</dbReference>
<dbReference type="PROSITE" id="PS51257">
    <property type="entry name" value="PROKAR_LIPOPROTEIN"/>
    <property type="match status" value="1"/>
</dbReference>
<reference evidence="10" key="1">
    <citation type="submission" date="2017-04" db="EMBL/GenBank/DDBJ databases">
        <title>Function of individual gut microbiota members based on whole genome sequencing of pure cultures obtained from chicken caecum.</title>
        <authorList>
            <person name="Medvecky M."/>
            <person name="Cejkova D."/>
            <person name="Polansky O."/>
            <person name="Karasova D."/>
            <person name="Kubasova T."/>
            <person name="Cizek A."/>
            <person name="Rychlik I."/>
        </authorList>
    </citation>
    <scope>NUCLEOTIDE SEQUENCE [LARGE SCALE GENOMIC DNA]</scope>
    <source>
        <strain evidence="10">An67</strain>
    </source>
</reference>
<evidence type="ECO:0000256" key="5">
    <source>
        <dbReference type="ARBA" id="ARBA00023237"/>
    </source>
</evidence>
<comment type="subcellular location">
    <subcellularLocation>
        <location evidence="1">Cell outer membrane</location>
    </subcellularLocation>
</comment>
<gene>
    <name evidence="9" type="ORF">B5G17_08610</name>
    <name evidence="8" type="ORF">GAQ44_03145</name>
</gene>
<dbReference type="InterPro" id="IPR033985">
    <property type="entry name" value="SusD-like_N"/>
</dbReference>
<dbReference type="GO" id="GO:0009279">
    <property type="term" value="C:cell outer membrane"/>
    <property type="evidence" value="ECO:0007669"/>
    <property type="project" value="UniProtKB-SubCell"/>
</dbReference>
<evidence type="ECO:0000256" key="2">
    <source>
        <dbReference type="ARBA" id="ARBA00006275"/>
    </source>
</evidence>
<dbReference type="EMBL" id="WCTY01000004">
    <property type="protein sequence ID" value="KAB4187053.1"/>
    <property type="molecule type" value="Genomic_DNA"/>
</dbReference>
<evidence type="ECO:0000259" key="7">
    <source>
        <dbReference type="Pfam" id="PF14322"/>
    </source>
</evidence>
<evidence type="ECO:0000313" key="8">
    <source>
        <dbReference type="EMBL" id="KAB4187053.1"/>
    </source>
</evidence>
<keyword evidence="3" id="KW-0732">Signal</keyword>
<sequence>MNIHRLYLPFIGGLLFLLTGCIELNREDFTEIYPDNFFKTETDLKLAVDGLYYDFGTGDWGGNGRTPSIFISDYNGYQTFSDMTTDVIWCNWGWQADEYYFQQWTATTGSVQSQFWNMFSHYNYLSKARNTIRRIEESPVEQEIKKKYLGEVHALRGWMGLYLYDLFGPVPVASDDVLDDPETFVYLPRLTDEEYDAMMEEDLLNAIAMLPEMPEARGRIAKGAARMILLKYYMIRGHYEKAEALARDLYAMEGKYTLQPDYGFIFSLAGAGNNEVILQRPCNAVLFGAENYLTASYLPTDMPWTDKSTGWGGYVMAWDFYDTYEPGDKRLDNMVFTSYVNTSGKTITRADMKYGAVTLKYGKDPGMADAKSNVDIVVYRYSDVLLSLAELIVRNSGLVDDEAIQLVNRVRNRAGLDNLSAAQTADADAFLEAILLERGHEFYCEGLRRQDLIRFGKYVEYANNRINKINTEEGRGYYNVNDSHNRFPIPASFIDESKSAIKQNPLY</sequence>
<keyword evidence="4" id="KW-0472">Membrane</keyword>
<dbReference type="SUPFAM" id="SSF48452">
    <property type="entry name" value="TPR-like"/>
    <property type="match status" value="1"/>
</dbReference>
<comment type="caution">
    <text evidence="9">The sequence shown here is derived from an EMBL/GenBank/DDBJ whole genome shotgun (WGS) entry which is preliminary data.</text>
</comment>
<evidence type="ECO:0000313" key="9">
    <source>
        <dbReference type="EMBL" id="OUN55737.1"/>
    </source>
</evidence>
<dbReference type="EMBL" id="NFHS01000003">
    <property type="protein sequence ID" value="OUN55737.1"/>
    <property type="molecule type" value="Genomic_DNA"/>
</dbReference>
<evidence type="ECO:0000259" key="6">
    <source>
        <dbReference type="Pfam" id="PF07980"/>
    </source>
</evidence>
<evidence type="ECO:0000256" key="1">
    <source>
        <dbReference type="ARBA" id="ARBA00004442"/>
    </source>
</evidence>
<feature type="domain" description="RagB/SusD" evidence="6">
    <location>
        <begin position="354"/>
        <end position="507"/>
    </location>
</feature>
<evidence type="ECO:0000313" key="11">
    <source>
        <dbReference type="Proteomes" id="UP000487221"/>
    </source>
</evidence>
<reference evidence="9" key="2">
    <citation type="journal article" date="2018" name="BMC Genomics">
        <title>Whole genome sequencing and function prediction of 133 gut anaerobes isolated from chicken caecum in pure cultures.</title>
        <authorList>
            <person name="Medvecky M."/>
            <person name="Cejkova D."/>
            <person name="Polansky O."/>
            <person name="Karasova D."/>
            <person name="Kubasova T."/>
            <person name="Cizek A."/>
            <person name="Rychlik I."/>
        </authorList>
    </citation>
    <scope>NUCLEOTIDE SEQUENCE</scope>
    <source>
        <strain evidence="9">An67</strain>
    </source>
</reference>
<name>A0A1Y3V996_BACUN</name>
<organism evidence="9 10">
    <name type="scientific">Bacteroides uniformis</name>
    <dbReference type="NCBI Taxonomy" id="820"/>
    <lineage>
        <taxon>Bacteria</taxon>
        <taxon>Pseudomonadati</taxon>
        <taxon>Bacteroidota</taxon>
        <taxon>Bacteroidia</taxon>
        <taxon>Bacteroidales</taxon>
        <taxon>Bacteroidaceae</taxon>
        <taxon>Bacteroides</taxon>
    </lineage>
</organism>
<evidence type="ECO:0000313" key="10">
    <source>
        <dbReference type="Proteomes" id="UP000196329"/>
    </source>
</evidence>
<protein>
    <submittedName>
        <fullName evidence="9">RagB/SusD family nutrient uptake outer membrane protein</fullName>
    </submittedName>
</protein>
<dbReference type="Proteomes" id="UP000196329">
    <property type="component" value="Unassembled WGS sequence"/>
</dbReference>
<keyword evidence="5" id="KW-0998">Cell outer membrane</keyword>
<evidence type="ECO:0000256" key="4">
    <source>
        <dbReference type="ARBA" id="ARBA00023136"/>
    </source>
</evidence>